<organism evidence="1 2">
    <name type="scientific">Ectopseudomonas mendocina</name>
    <name type="common">Pseudomonas mendocina</name>
    <dbReference type="NCBI Taxonomy" id="300"/>
    <lineage>
        <taxon>Bacteria</taxon>
        <taxon>Pseudomonadati</taxon>
        <taxon>Pseudomonadota</taxon>
        <taxon>Gammaproteobacteria</taxon>
        <taxon>Pseudomonadales</taxon>
        <taxon>Pseudomonadaceae</taxon>
        <taxon>Ectopseudomonas</taxon>
    </lineage>
</organism>
<evidence type="ECO:0000313" key="1">
    <source>
        <dbReference type="EMBL" id="AVO54068.1"/>
    </source>
</evidence>
<dbReference type="EMBL" id="CP027657">
    <property type="protein sequence ID" value="AVO54068.1"/>
    <property type="molecule type" value="Genomic_DNA"/>
</dbReference>
<dbReference type="InterPro" id="IPR008792">
    <property type="entry name" value="PQQD"/>
</dbReference>
<sequence length="131" mass="15164">MRLHVENRTLYWCKNQQYMHHKRNINHNLVKYFKDGNTSMLSLNARVSKRLDQLASEIDGKIVLLGVDSGKYFAFDDISTDIWNRLDSQPLLLDLCSALANDYDADLKTIQADVCKVLTMLAENHLIEIHE</sequence>
<evidence type="ECO:0000313" key="2">
    <source>
        <dbReference type="Proteomes" id="UP000238327"/>
    </source>
</evidence>
<name>A0A2R3QQR7_ECTME</name>
<evidence type="ECO:0008006" key="3">
    <source>
        <dbReference type="Google" id="ProtNLM"/>
    </source>
</evidence>
<dbReference type="Proteomes" id="UP000238327">
    <property type="component" value="Chromosome"/>
</dbReference>
<proteinExistence type="predicted"/>
<accession>A0A2R3QQR7</accession>
<dbReference type="AlphaFoldDB" id="A0A2R3QQR7"/>
<protein>
    <recommendedName>
        <fullName evidence="3">PqqD family protein</fullName>
    </recommendedName>
</protein>
<dbReference type="Pfam" id="PF05402">
    <property type="entry name" value="PqqD"/>
    <property type="match status" value="1"/>
</dbReference>
<dbReference type="Gene3D" id="1.10.10.1150">
    <property type="entry name" value="Coenzyme PQQ synthesis protein D (PqqD)"/>
    <property type="match status" value="1"/>
</dbReference>
<dbReference type="InterPro" id="IPR041881">
    <property type="entry name" value="PqqD_sf"/>
</dbReference>
<gene>
    <name evidence="1" type="ORF">C7A17_15270</name>
</gene>
<reference evidence="1 2" key="1">
    <citation type="submission" date="2018-03" db="EMBL/GenBank/DDBJ databases">
        <title>Complete genome sequence and methylome analysis of Pseudomonas mendocina NEB 698.</title>
        <authorList>
            <person name="Morgan R.D."/>
        </authorList>
    </citation>
    <scope>NUCLEOTIDE SEQUENCE [LARGE SCALE GENOMIC DNA]</scope>
    <source>
        <strain evidence="1 2">NEB698</strain>
    </source>
</reference>